<dbReference type="SUPFAM" id="SSF51695">
    <property type="entry name" value="PLC-like phosphodiesterases"/>
    <property type="match status" value="1"/>
</dbReference>
<evidence type="ECO:0000313" key="1">
    <source>
        <dbReference type="EMBL" id="MBB2175159.1"/>
    </source>
</evidence>
<dbReference type="EMBL" id="JABEQH010000004">
    <property type="protein sequence ID" value="MBB2175159.1"/>
    <property type="molecule type" value="Genomic_DNA"/>
</dbReference>
<dbReference type="InterPro" id="IPR017946">
    <property type="entry name" value="PLC-like_Pdiesterase_TIM-brl"/>
</dbReference>
<accession>A0A7W4J5T4</accession>
<dbReference type="Proteomes" id="UP000561066">
    <property type="component" value="Unassembled WGS sequence"/>
</dbReference>
<proteinExistence type="predicted"/>
<evidence type="ECO:0000313" key="2">
    <source>
        <dbReference type="Proteomes" id="UP000561066"/>
    </source>
</evidence>
<organism evidence="1 2">
    <name type="scientific">Gluconacetobacter johannae</name>
    <dbReference type="NCBI Taxonomy" id="112140"/>
    <lineage>
        <taxon>Bacteria</taxon>
        <taxon>Pseudomonadati</taxon>
        <taxon>Pseudomonadota</taxon>
        <taxon>Alphaproteobacteria</taxon>
        <taxon>Acetobacterales</taxon>
        <taxon>Acetobacteraceae</taxon>
        <taxon>Gluconacetobacter</taxon>
    </lineage>
</organism>
<name>A0A7W4J5T4_9PROT</name>
<dbReference type="GO" id="GO:0008081">
    <property type="term" value="F:phosphoric diester hydrolase activity"/>
    <property type="evidence" value="ECO:0007669"/>
    <property type="project" value="InterPro"/>
</dbReference>
<comment type="caution">
    <text evidence="1">The sequence shown here is derived from an EMBL/GenBank/DDBJ whole genome shotgun (WGS) entry which is preliminary data.</text>
</comment>
<protein>
    <submittedName>
        <fullName evidence="1">Phosphodiesterase</fullName>
    </submittedName>
</protein>
<dbReference type="AlphaFoldDB" id="A0A7W4J5T4"/>
<reference evidence="1 2" key="1">
    <citation type="submission" date="2020-04" db="EMBL/GenBank/DDBJ databases">
        <title>Description of novel Gluconacetobacter.</title>
        <authorList>
            <person name="Sombolestani A."/>
        </authorList>
    </citation>
    <scope>NUCLEOTIDE SEQUENCE [LARGE SCALE GENOMIC DNA]</scope>
    <source>
        <strain evidence="1 2">LMG 21312</strain>
    </source>
</reference>
<gene>
    <name evidence="1" type="ORF">HLH21_04360</name>
</gene>
<dbReference type="GO" id="GO:0006629">
    <property type="term" value="P:lipid metabolic process"/>
    <property type="evidence" value="ECO:0007669"/>
    <property type="project" value="InterPro"/>
</dbReference>
<keyword evidence="2" id="KW-1185">Reference proteome</keyword>
<sequence length="207" mass="23506">MMLILSHRGLWVADHEKNAPISFDRTLMYGFGTETDVRDHGEKLVISHDPPRGDEITLCDIIEKFKEKNLYLALNIKADGLSQKISQIMAASHIPWFAFDMSGPEMIRYIRAKLPIFTRHSDVERHPICYDEAEGVWLDAFYSDWFGPDNVRMHLSAGKKVCIVSPDLHGRDYGHVWEGLRTSGLASHPDVMLCTDSPDKGRAFFGS</sequence>